<dbReference type="InterPro" id="IPR050525">
    <property type="entry name" value="ECM_Assembly_Org"/>
</dbReference>
<evidence type="ECO:0000313" key="3">
    <source>
        <dbReference type="EMBL" id="KAF6038744.1"/>
    </source>
</evidence>
<dbReference type="AlphaFoldDB" id="A0A7J7IW91"/>
<evidence type="ECO:0000313" key="2">
    <source>
        <dbReference type="EMBL" id="KAF6017684.1"/>
    </source>
</evidence>
<gene>
    <name evidence="3" type="ORF">EB796_002945</name>
    <name evidence="2" type="ORF">EB796_024014</name>
</gene>
<feature type="domain" description="VWFA" evidence="1">
    <location>
        <begin position="1"/>
        <end position="142"/>
    </location>
</feature>
<dbReference type="PANTHER" id="PTHR24020">
    <property type="entry name" value="COLLAGEN ALPHA"/>
    <property type="match status" value="1"/>
</dbReference>
<dbReference type="OrthoDB" id="6312428at2759"/>
<evidence type="ECO:0000259" key="1">
    <source>
        <dbReference type="PROSITE" id="PS50234"/>
    </source>
</evidence>
<organism evidence="2 4">
    <name type="scientific">Bugula neritina</name>
    <name type="common">Brown bryozoan</name>
    <name type="synonym">Sertularia neritina</name>
    <dbReference type="NCBI Taxonomy" id="10212"/>
    <lineage>
        <taxon>Eukaryota</taxon>
        <taxon>Metazoa</taxon>
        <taxon>Spiralia</taxon>
        <taxon>Lophotrochozoa</taxon>
        <taxon>Bryozoa</taxon>
        <taxon>Gymnolaemata</taxon>
        <taxon>Cheilostomatida</taxon>
        <taxon>Flustrina</taxon>
        <taxon>Buguloidea</taxon>
        <taxon>Bugulidae</taxon>
        <taxon>Bugula</taxon>
    </lineage>
</organism>
<keyword evidence="4" id="KW-1185">Reference proteome</keyword>
<reference evidence="2 4" key="1">
    <citation type="submission" date="2019-09" db="EMBL/GenBank/DDBJ databases">
        <authorList>
            <person name="Raiko M."/>
            <person name="Komissarov A."/>
            <person name="Rhodes A."/>
            <person name="Kliver S."/>
            <person name="Lim-Fong G."/>
            <person name="Kwan J."/>
            <person name="O'Brien S.J."/>
            <person name="Lopez J.V."/>
        </authorList>
    </citation>
    <scope>NUCLEOTIDE SEQUENCE [LARGE SCALE GENOMIC DNA]</scope>
    <source>
        <strain evidence="2">Kwan_BN1</strain>
    </source>
</reference>
<accession>A0A7J7IW91</accession>
<reference evidence="2 4" key="2">
    <citation type="submission" date="2020-06" db="EMBL/GenBank/DDBJ databases">
        <title>Draft genome of Bugula neritina, a colonial animal packing powerful symbionts and potential medicines.</title>
        <authorList>
            <person name="Rayko M."/>
        </authorList>
    </citation>
    <scope>NUCLEOTIDE SEQUENCE [LARGE SCALE GENOMIC DNA]</scope>
    <source>
        <strain evidence="2">Kwan_BN1</strain>
    </source>
</reference>
<dbReference type="PANTHER" id="PTHR24020:SF20">
    <property type="entry name" value="PH DOMAIN-CONTAINING PROTEIN"/>
    <property type="match status" value="1"/>
</dbReference>
<proteinExistence type="predicted"/>
<dbReference type="Pfam" id="PF00092">
    <property type="entry name" value="VWA"/>
    <property type="match status" value="1"/>
</dbReference>
<protein>
    <recommendedName>
        <fullName evidence="1">VWFA domain-containing protein</fullName>
    </recommendedName>
</protein>
<dbReference type="EMBL" id="VXIV02003367">
    <property type="protein sequence ID" value="KAF6017684.1"/>
    <property type="molecule type" value="Genomic_DNA"/>
</dbReference>
<evidence type="ECO:0000313" key="4">
    <source>
        <dbReference type="Proteomes" id="UP000593567"/>
    </source>
</evidence>
<dbReference type="EMBL" id="VXIV02000364">
    <property type="protein sequence ID" value="KAF6038744.1"/>
    <property type="molecule type" value="Genomic_DNA"/>
</dbReference>
<dbReference type="PROSITE" id="PS50234">
    <property type="entry name" value="VWFA"/>
    <property type="match status" value="1"/>
</dbReference>
<sequence>MAMVVFGSRVTKVIDFADSHKGLSYIQDKILSVRHRRESKTSTATALNYVREAILGQGESRINNPDVSTDVIIITDGRCNTDCKNLAKEADAIRAMGQGVNVFAVGVAEARECELDILSGKTPQSSFGLDGMKYFKEMAESVMAKAQSTPEKCV</sequence>
<dbReference type="SUPFAM" id="SSF53300">
    <property type="entry name" value="vWA-like"/>
    <property type="match status" value="1"/>
</dbReference>
<dbReference type="InterPro" id="IPR002035">
    <property type="entry name" value="VWF_A"/>
</dbReference>
<dbReference type="Gene3D" id="3.40.50.410">
    <property type="entry name" value="von Willebrand factor, type A domain"/>
    <property type="match status" value="1"/>
</dbReference>
<comment type="caution">
    <text evidence="2">The sequence shown here is derived from an EMBL/GenBank/DDBJ whole genome shotgun (WGS) entry which is preliminary data.</text>
</comment>
<name>A0A7J7IW91_BUGNE</name>
<dbReference type="Proteomes" id="UP000593567">
    <property type="component" value="Unassembled WGS sequence"/>
</dbReference>
<dbReference type="InterPro" id="IPR036465">
    <property type="entry name" value="vWFA_dom_sf"/>
</dbReference>